<dbReference type="SUPFAM" id="SSF51182">
    <property type="entry name" value="RmlC-like cupins"/>
    <property type="match status" value="1"/>
</dbReference>
<dbReference type="PANTHER" id="PTHR41517:SF1">
    <property type="entry name" value="CUPIN"/>
    <property type="match status" value="1"/>
</dbReference>
<dbReference type="PANTHER" id="PTHR41517">
    <property type="entry name" value="1,2-DIOXYGENASE PROTEIN-RELATED"/>
    <property type="match status" value="1"/>
</dbReference>
<reference evidence="3" key="1">
    <citation type="submission" date="2015-05" db="EMBL/GenBank/DDBJ databases">
        <authorList>
            <person name="Fogelqvist Johan"/>
        </authorList>
    </citation>
    <scope>NUCLEOTIDE SEQUENCE [LARGE SCALE GENOMIC DNA]</scope>
</reference>
<dbReference type="InterPro" id="IPR047183">
    <property type="entry name" value="GDO-like"/>
</dbReference>
<dbReference type="InterPro" id="IPR011051">
    <property type="entry name" value="RmlC_Cupin_sf"/>
</dbReference>
<organism evidence="2 3">
    <name type="scientific">Verticillium longisporum</name>
    <name type="common">Verticillium dahliae var. longisporum</name>
    <dbReference type="NCBI Taxonomy" id="100787"/>
    <lineage>
        <taxon>Eukaryota</taxon>
        <taxon>Fungi</taxon>
        <taxon>Dikarya</taxon>
        <taxon>Ascomycota</taxon>
        <taxon>Pezizomycotina</taxon>
        <taxon>Sordariomycetes</taxon>
        <taxon>Hypocreomycetidae</taxon>
        <taxon>Glomerellales</taxon>
        <taxon>Plectosphaerellaceae</taxon>
        <taxon>Verticillium</taxon>
    </lineage>
</organism>
<dbReference type="Gene3D" id="2.60.120.10">
    <property type="entry name" value="Jelly Rolls"/>
    <property type="match status" value="2"/>
</dbReference>
<dbReference type="AlphaFoldDB" id="A0A0G4KT50"/>
<dbReference type="EMBL" id="CVQI01003669">
    <property type="protein sequence ID" value="CRK12973.1"/>
    <property type="molecule type" value="Genomic_DNA"/>
</dbReference>
<dbReference type="InterPro" id="IPR014710">
    <property type="entry name" value="RmlC-like_jellyroll"/>
</dbReference>
<sequence>MPPLRSIQNTRSSFIAMGSYISTEAHTQSADDSETKEMQDFLSELPSQHLEPLWSQMNVMVPPNPNPTAKAHMWKYAEALPQLQKAGALVPEERAERRVLMLVNPSMQQLTLAQNPPTRQTPSTAACSSSTRARRRRAEAASRDSCSYIYHCYEGTGRTEVETPAGEKSVFRWTARDTFAVPAWSSVRHVNESPDQRAYLVACHDAFLSDAPKAIGRRTTSIYRQRDSSNANMAEIVGLVASSIALAQVVGKIGGGVLKLKRMWDEVKDVPEAIQDLFKRLDLILPVVARIARDIETGATVFEDMEAVESYILSCQQAISDEATMMNDLLVQIDATKRVRRVRDIVRVALKRDVLERHEKKLEVMIQILLLAHSEYSRACTKAIPTAVVQHLRLCDSDDSESFEPWFNSESAMSHQDLLQATYGLANMGVQYDSLCHIEKARHVESFKEFIDFITAQGYWELRLTSKLRMRPLFEAMNHGKAFLEVLLPKVSPHHYNKPFRHRLRFLRHIRFNMKEETFAFLLWHDAIENTNTVHFVFDHWTTTTAYLESRKQRTPQTAAVSQGLKRLHTGRAPVTGPSPGTGARRNSPANFGQRSKRLQSPSPELGSKSSATTMTNYTRTILNNFSPKRNRMIHMSDTSHHILTLPFTNLSFHLLLLSPANTTKEITEL</sequence>
<feature type="region of interest" description="Disordered" evidence="1">
    <location>
        <begin position="113"/>
        <end position="138"/>
    </location>
</feature>
<evidence type="ECO:0008006" key="4">
    <source>
        <dbReference type="Google" id="ProtNLM"/>
    </source>
</evidence>
<protein>
    <recommendedName>
        <fullName evidence="4">Fungal N-terminal domain-containing protein</fullName>
    </recommendedName>
</protein>
<feature type="compositionally biased region" description="Polar residues" evidence="1">
    <location>
        <begin position="588"/>
        <end position="614"/>
    </location>
</feature>
<gene>
    <name evidence="2" type="ORF">BN1723_009883</name>
</gene>
<proteinExistence type="predicted"/>
<feature type="compositionally biased region" description="Polar residues" evidence="1">
    <location>
        <begin position="113"/>
        <end position="122"/>
    </location>
</feature>
<accession>A0A0G4KT50</accession>
<evidence type="ECO:0000256" key="1">
    <source>
        <dbReference type="SAM" id="MobiDB-lite"/>
    </source>
</evidence>
<dbReference type="Proteomes" id="UP000045706">
    <property type="component" value="Unassembled WGS sequence"/>
</dbReference>
<dbReference type="GO" id="GO:0051213">
    <property type="term" value="F:dioxygenase activity"/>
    <property type="evidence" value="ECO:0007669"/>
    <property type="project" value="InterPro"/>
</dbReference>
<evidence type="ECO:0000313" key="2">
    <source>
        <dbReference type="EMBL" id="CRK12973.1"/>
    </source>
</evidence>
<feature type="region of interest" description="Disordered" evidence="1">
    <location>
        <begin position="549"/>
        <end position="614"/>
    </location>
</feature>
<name>A0A0G4KT50_VERLO</name>
<evidence type="ECO:0000313" key="3">
    <source>
        <dbReference type="Proteomes" id="UP000045706"/>
    </source>
</evidence>